<dbReference type="GO" id="GO:0008115">
    <property type="term" value="F:sarcosine oxidase activity"/>
    <property type="evidence" value="ECO:0007669"/>
    <property type="project" value="InterPro"/>
</dbReference>
<dbReference type="Gene3D" id="3.30.1360.120">
    <property type="entry name" value="Probable tRNA modification gtpase trme, domain 1"/>
    <property type="match status" value="1"/>
</dbReference>
<proteinExistence type="inferred from homology"/>
<dbReference type="InterPro" id="IPR006277">
    <property type="entry name" value="Sarcosine_oxidase_asu"/>
</dbReference>
<evidence type="ECO:0000256" key="1">
    <source>
        <dbReference type="ARBA" id="ARBA00008609"/>
    </source>
</evidence>
<dbReference type="PANTHER" id="PTHR43757:SF2">
    <property type="entry name" value="AMINOMETHYLTRANSFERASE, MITOCHONDRIAL"/>
    <property type="match status" value="1"/>
</dbReference>
<evidence type="ECO:0000259" key="7">
    <source>
        <dbReference type="Pfam" id="PF08669"/>
    </source>
</evidence>
<feature type="domain" description="FAD/NAD(P)-binding" evidence="6">
    <location>
        <begin position="168"/>
        <end position="414"/>
    </location>
</feature>
<dbReference type="InterPro" id="IPR041117">
    <property type="entry name" value="SoxA_A3"/>
</dbReference>
<dbReference type="Pfam" id="PF13510">
    <property type="entry name" value="Fer2_4"/>
    <property type="match status" value="1"/>
</dbReference>
<evidence type="ECO:0000256" key="4">
    <source>
        <dbReference type="SAM" id="MobiDB-lite"/>
    </source>
</evidence>
<dbReference type="InterPro" id="IPR013977">
    <property type="entry name" value="GcvT_C"/>
</dbReference>
<dbReference type="Pfam" id="PF07992">
    <property type="entry name" value="Pyr_redox_2"/>
    <property type="match status" value="1"/>
</dbReference>
<keyword evidence="10" id="KW-1185">Reference proteome</keyword>
<dbReference type="SUPFAM" id="SSF51905">
    <property type="entry name" value="FAD/NAD(P)-binding domain"/>
    <property type="match status" value="1"/>
</dbReference>
<feature type="domain" description="GCVT N-terminal" evidence="5">
    <location>
        <begin position="600"/>
        <end position="871"/>
    </location>
</feature>
<evidence type="ECO:0000256" key="3">
    <source>
        <dbReference type="ARBA" id="ARBA00023002"/>
    </source>
</evidence>
<dbReference type="RefSeq" id="WP_109676752.1">
    <property type="nucleotide sequence ID" value="NZ_CP086615.1"/>
</dbReference>
<feature type="compositionally biased region" description="Low complexity" evidence="4">
    <location>
        <begin position="470"/>
        <end position="480"/>
    </location>
</feature>
<dbReference type="GO" id="GO:0046653">
    <property type="term" value="P:tetrahydrofolate metabolic process"/>
    <property type="evidence" value="ECO:0007669"/>
    <property type="project" value="InterPro"/>
</dbReference>
<evidence type="ECO:0000313" key="10">
    <source>
        <dbReference type="Proteomes" id="UP000245474"/>
    </source>
</evidence>
<dbReference type="EMBL" id="QFFI01000005">
    <property type="protein sequence ID" value="PWG64622.1"/>
    <property type="molecule type" value="Genomic_DNA"/>
</dbReference>
<accession>A0A2U2N6A4</accession>
<keyword evidence="2" id="KW-0032">Aminotransferase</keyword>
<dbReference type="GO" id="GO:0008483">
    <property type="term" value="F:transaminase activity"/>
    <property type="evidence" value="ECO:0007669"/>
    <property type="project" value="UniProtKB-KW"/>
</dbReference>
<sequence length="984" mass="106359">MTARLPQGGRIDRERPLAFMFNGERYQGYAGDTLASALLANDVHLVSRSIKLHRPRGIVGRGPEEPNALLQVGRGAAALPNTRATQLPLRDGLEARSVNGRPSVNTDAMAVFDLAGKLMPAGFYYKTFMAPRGWWERYERVIRPAAGTGMVPDSPDPDRYEKVETHCDVLVAGAGAAGLAAALAAARAGARVIIADEQAEAGGGLLASRARIDGQSAADWAGAMRGALEQLPEVRVLPATTVFGHYDHRFIGLVERVQEQRPEAPVRERFWRVRTRELVIAAGAIERPIAFPDNDRPGIMTASAVREYLERYAVRCGRRAVVFTNNDSAYATAHALLAADAAVTVVDARRTPGAAAEQAEAAGARVLPGSVISATAGRRRVRRVSVRAAEGGTQDIDCDLVAVSGGWNPSVHLHSHARGELRWVPGLASFVPAEDLPHSRAVGACRGTFDLAAAIAEGFAAGAEAARAAGRGDGDAPAAPTVTDAEPGPEGLEVLWRVPGKGPAFVDLQNDVKASDLELALREGYRSIEHVKRYSVLGFGTDQGKLGNLVGMGIVAEALGKAPEAVGTTTYRPAWTPVTFGALVGPETGELFQPIRRTPMHEWHEAEGAVFEDVGQWKRARYYPREGEDMDAAVARECLATHQGVGVLDYSTLGKIDIQGPDAVTLLERVYTNNWRKLAVGRCRYGLMLDENGMVLDDGVTARLGEQHYLMYTSTGGAARVLAWLERWLQTEWPELEVYLTSVTDAWATVSLAGPHSRDLLWDLGTDIPLEAEAFPFMSVRTGSVAGMPARVQRVSFSGELTFEVSVPANFGLDLWTRVMEAGERYGATPYGTETMHVLRAEKGFIIVGQDTDGSISPIDLGMDGLVSRKKDCLGKRSLQRPELQRADRPQWVGLTPEDPERVIPEGAQLVADPDATPPVPMHGWVTSSYYAARIGRSIALGFVNGGRERYGERLFAWDLDAGVIPLTVTRPLFFDAEGERQNV</sequence>
<dbReference type="Gene3D" id="3.50.50.60">
    <property type="entry name" value="FAD/NAD(P)-binding domain"/>
    <property type="match status" value="2"/>
</dbReference>
<dbReference type="PRINTS" id="PR00411">
    <property type="entry name" value="PNDRDTASEI"/>
</dbReference>
<evidence type="ECO:0000313" key="9">
    <source>
        <dbReference type="EMBL" id="PWG64622.1"/>
    </source>
</evidence>
<feature type="domain" description="SoxA A3" evidence="8">
    <location>
        <begin position="503"/>
        <end position="583"/>
    </location>
</feature>
<dbReference type="Pfam" id="PF08669">
    <property type="entry name" value="GCV_T_C"/>
    <property type="match status" value="1"/>
</dbReference>
<feature type="region of interest" description="Disordered" evidence="4">
    <location>
        <begin position="470"/>
        <end position="489"/>
    </location>
</feature>
<dbReference type="InterPro" id="IPR036188">
    <property type="entry name" value="FAD/NAD-bd_sf"/>
</dbReference>
<dbReference type="AlphaFoldDB" id="A0A2U2N6A4"/>
<dbReference type="PRINTS" id="PR00368">
    <property type="entry name" value="FADPNR"/>
</dbReference>
<dbReference type="SUPFAM" id="SSF101790">
    <property type="entry name" value="Aminomethyltransferase beta-barrel domain"/>
    <property type="match status" value="1"/>
</dbReference>
<protein>
    <submittedName>
        <fullName evidence="9">Sarcosine oxidase subunit alpha</fullName>
    </submittedName>
</protein>
<name>A0A2U2N6A4_9GAMM</name>
<dbReference type="Pfam" id="PF01571">
    <property type="entry name" value="GCV_T"/>
    <property type="match status" value="1"/>
</dbReference>
<dbReference type="InterPro" id="IPR029043">
    <property type="entry name" value="GcvT/YgfZ_C"/>
</dbReference>
<evidence type="ECO:0000256" key="2">
    <source>
        <dbReference type="ARBA" id="ARBA00022576"/>
    </source>
</evidence>
<dbReference type="InterPro" id="IPR023753">
    <property type="entry name" value="FAD/NAD-binding_dom"/>
</dbReference>
<dbReference type="Proteomes" id="UP000245474">
    <property type="component" value="Unassembled WGS sequence"/>
</dbReference>
<dbReference type="OrthoDB" id="5287468at2"/>
<evidence type="ECO:0000259" key="5">
    <source>
        <dbReference type="Pfam" id="PF01571"/>
    </source>
</evidence>
<dbReference type="PANTHER" id="PTHR43757">
    <property type="entry name" value="AMINOMETHYLTRANSFERASE"/>
    <property type="match status" value="1"/>
</dbReference>
<feature type="domain" description="Aminomethyltransferase C-terminal" evidence="7">
    <location>
        <begin position="892"/>
        <end position="976"/>
    </location>
</feature>
<dbReference type="InterPro" id="IPR028896">
    <property type="entry name" value="GcvT/YgfZ/DmdA"/>
</dbReference>
<organism evidence="9 10">
    <name type="scientific">Sediminicurvatus halobius</name>
    <dbReference type="NCBI Taxonomy" id="2182432"/>
    <lineage>
        <taxon>Bacteria</taxon>
        <taxon>Pseudomonadati</taxon>
        <taxon>Pseudomonadota</taxon>
        <taxon>Gammaproteobacteria</taxon>
        <taxon>Chromatiales</taxon>
        <taxon>Ectothiorhodospiraceae</taxon>
        <taxon>Sediminicurvatus</taxon>
    </lineage>
</organism>
<evidence type="ECO:0000259" key="6">
    <source>
        <dbReference type="Pfam" id="PF07992"/>
    </source>
</evidence>
<comment type="caution">
    <text evidence="9">The sequence shown here is derived from an EMBL/GenBank/DDBJ whole genome shotgun (WGS) entry which is preliminary data.</text>
</comment>
<evidence type="ECO:0000259" key="8">
    <source>
        <dbReference type="Pfam" id="PF17806"/>
    </source>
</evidence>
<keyword evidence="3" id="KW-0560">Oxidoreductase</keyword>
<reference evidence="9 10" key="1">
    <citation type="submission" date="2018-05" db="EMBL/GenBank/DDBJ databases">
        <title>Spiribacter halobius sp. nov., a moderately halophilic bacterium isolated from marine solar saltern.</title>
        <authorList>
            <person name="Zheng W.-S."/>
            <person name="Lu D.-C."/>
            <person name="Du Z.-J."/>
        </authorList>
    </citation>
    <scope>NUCLEOTIDE SEQUENCE [LARGE SCALE GENOMIC DNA]</scope>
    <source>
        <strain evidence="9 10">E85</strain>
    </source>
</reference>
<dbReference type="Pfam" id="PF17806">
    <property type="entry name" value="SO_alpha_A3"/>
    <property type="match status" value="1"/>
</dbReference>
<dbReference type="NCBIfam" id="TIGR01372">
    <property type="entry name" value="soxA"/>
    <property type="match status" value="1"/>
</dbReference>
<dbReference type="InterPro" id="IPR042204">
    <property type="entry name" value="2Fe-2S-bd_N"/>
</dbReference>
<dbReference type="SUPFAM" id="SSF103025">
    <property type="entry name" value="Folate-binding domain"/>
    <property type="match status" value="1"/>
</dbReference>
<keyword evidence="2" id="KW-0808">Transferase</keyword>
<comment type="similarity">
    <text evidence="1">Belongs to the GcvT family.</text>
</comment>
<dbReference type="PIRSF" id="PIRSF037980">
    <property type="entry name" value="SoxA"/>
    <property type="match status" value="1"/>
</dbReference>
<dbReference type="Gene3D" id="3.10.20.440">
    <property type="entry name" value="2Fe-2S iron-sulphur cluster binding domain, sarcosine oxidase, alpha subunit, N-terminal domain"/>
    <property type="match status" value="1"/>
</dbReference>
<dbReference type="InterPro" id="IPR027266">
    <property type="entry name" value="TrmE/GcvT-like"/>
</dbReference>
<dbReference type="InterPro" id="IPR006222">
    <property type="entry name" value="GCVT_N"/>
</dbReference>
<gene>
    <name evidence="9" type="ORF">DEM34_04650</name>
</gene>